<evidence type="ECO:0000313" key="1">
    <source>
        <dbReference type="EMBL" id="CAE7413973.1"/>
    </source>
</evidence>
<organism evidence="1 2">
    <name type="scientific">Symbiodinium natans</name>
    <dbReference type="NCBI Taxonomy" id="878477"/>
    <lineage>
        <taxon>Eukaryota</taxon>
        <taxon>Sar</taxon>
        <taxon>Alveolata</taxon>
        <taxon>Dinophyceae</taxon>
        <taxon>Suessiales</taxon>
        <taxon>Symbiodiniaceae</taxon>
        <taxon>Symbiodinium</taxon>
    </lineage>
</organism>
<dbReference type="OrthoDB" id="407127at2759"/>
<dbReference type="PANTHER" id="PTHR35759">
    <property type="entry name" value="BNAA09G03860D PROTEIN"/>
    <property type="match status" value="1"/>
</dbReference>
<dbReference type="PANTHER" id="PTHR35759:SF1">
    <property type="entry name" value="OS07G0673000 PROTEIN"/>
    <property type="match status" value="1"/>
</dbReference>
<comment type="caution">
    <text evidence="1">The sequence shown here is derived from an EMBL/GenBank/DDBJ whole genome shotgun (WGS) entry which is preliminary data.</text>
</comment>
<protein>
    <submittedName>
        <fullName evidence="1">Uncharacterized protein</fullName>
    </submittedName>
</protein>
<evidence type="ECO:0000313" key="2">
    <source>
        <dbReference type="Proteomes" id="UP000604046"/>
    </source>
</evidence>
<dbReference type="EMBL" id="CAJNDS010002291">
    <property type="protein sequence ID" value="CAE7413973.1"/>
    <property type="molecule type" value="Genomic_DNA"/>
</dbReference>
<keyword evidence="2" id="KW-1185">Reference proteome</keyword>
<sequence length="155" mass="17614">MLKDIIFSTVAAARSAGLSVEVNRFDLFHGHVVQRRNGDIVLLLHASEYPARNLESFPVNLGYCQIDSPLEYHSATMQFRNLLVLFSDRVRAFALDAEADTVKALIPEYARKPVYVLYEDTLGEPLADVYFLPEKPLGWVFRSSKRALRAQRSKL</sequence>
<dbReference type="Proteomes" id="UP000604046">
    <property type="component" value="Unassembled WGS sequence"/>
</dbReference>
<accession>A0A812R1J5</accession>
<reference evidence="1" key="1">
    <citation type="submission" date="2021-02" db="EMBL/GenBank/DDBJ databases">
        <authorList>
            <person name="Dougan E. K."/>
            <person name="Rhodes N."/>
            <person name="Thang M."/>
            <person name="Chan C."/>
        </authorList>
    </citation>
    <scope>NUCLEOTIDE SEQUENCE</scope>
</reference>
<gene>
    <name evidence="1" type="ORF">SNAT2548_LOCUS22505</name>
</gene>
<proteinExistence type="predicted"/>
<name>A0A812R1J5_9DINO</name>
<dbReference type="AlphaFoldDB" id="A0A812R1J5"/>